<reference evidence="5" key="1">
    <citation type="submission" date="2022-06" db="EMBL/GenBank/DDBJ databases">
        <title>Genomic Encyclopedia of Archaeal and Bacterial Type Strains, Phase II (KMG-II): from individual species to whole genera.</title>
        <authorList>
            <person name="Goeker M."/>
        </authorList>
    </citation>
    <scope>NUCLEOTIDE SEQUENCE</scope>
    <source>
        <strain evidence="5">DSM 43935</strain>
    </source>
</reference>
<organism evidence="5 6">
    <name type="scientific">Goodfellowiella coeruleoviolacea</name>
    <dbReference type="NCBI Taxonomy" id="334858"/>
    <lineage>
        <taxon>Bacteria</taxon>
        <taxon>Bacillati</taxon>
        <taxon>Actinomycetota</taxon>
        <taxon>Actinomycetes</taxon>
        <taxon>Pseudonocardiales</taxon>
        <taxon>Pseudonocardiaceae</taxon>
        <taxon>Goodfellowiella</taxon>
    </lineage>
</organism>
<dbReference type="PRINTS" id="PR00033">
    <property type="entry name" value="HTHASNC"/>
</dbReference>
<dbReference type="GO" id="GO:0043565">
    <property type="term" value="F:sequence-specific DNA binding"/>
    <property type="evidence" value="ECO:0007669"/>
    <property type="project" value="InterPro"/>
</dbReference>
<proteinExistence type="predicted"/>
<keyword evidence="6" id="KW-1185">Reference proteome</keyword>
<protein>
    <submittedName>
        <fullName evidence="5">DNA-binding transcriptional regulator, Lrp family</fullName>
    </submittedName>
</protein>
<sequence>MLTTVLDELDTALLTLLQEDARLTNKELAARLHVAQSTCLERIRRLTKRGILRGQHVDVDLRKIGRGTQAMVNVQLRPPNRAVIESFEAFVASLPEVLSYFVMSGSDDFLLHVAVADNEQLSAFVLDRLTQRREIVHVRTSVIFSHVRRSVVVPLPAREEA</sequence>
<dbReference type="InterPro" id="IPR011008">
    <property type="entry name" value="Dimeric_a/b-barrel"/>
</dbReference>
<dbReference type="Pfam" id="PF01037">
    <property type="entry name" value="AsnC_trans_reg"/>
    <property type="match status" value="1"/>
</dbReference>
<keyword evidence="2 5" id="KW-0238">DNA-binding</keyword>
<dbReference type="SUPFAM" id="SSF54909">
    <property type="entry name" value="Dimeric alpha+beta barrel"/>
    <property type="match status" value="1"/>
</dbReference>
<dbReference type="InterPro" id="IPR036388">
    <property type="entry name" value="WH-like_DNA-bd_sf"/>
</dbReference>
<evidence type="ECO:0000313" key="5">
    <source>
        <dbReference type="EMBL" id="MCP2170193.1"/>
    </source>
</evidence>
<dbReference type="InterPro" id="IPR000485">
    <property type="entry name" value="AsnC-type_HTH_dom"/>
</dbReference>
<dbReference type="InterPro" id="IPR019888">
    <property type="entry name" value="Tscrpt_reg_AsnC-like"/>
</dbReference>
<dbReference type="InterPro" id="IPR036390">
    <property type="entry name" value="WH_DNA-bd_sf"/>
</dbReference>
<dbReference type="SUPFAM" id="SSF46785">
    <property type="entry name" value="Winged helix' DNA-binding domain"/>
    <property type="match status" value="1"/>
</dbReference>
<feature type="domain" description="HTH asnC-type" evidence="4">
    <location>
        <begin position="6"/>
        <end position="67"/>
    </location>
</feature>
<dbReference type="SMART" id="SM00344">
    <property type="entry name" value="HTH_ASNC"/>
    <property type="match status" value="1"/>
</dbReference>
<dbReference type="PROSITE" id="PS50956">
    <property type="entry name" value="HTH_ASNC_2"/>
    <property type="match status" value="1"/>
</dbReference>
<evidence type="ECO:0000259" key="4">
    <source>
        <dbReference type="PROSITE" id="PS50956"/>
    </source>
</evidence>
<evidence type="ECO:0000256" key="2">
    <source>
        <dbReference type="ARBA" id="ARBA00023125"/>
    </source>
</evidence>
<dbReference type="PANTHER" id="PTHR30154:SF54">
    <property type="entry name" value="POSSIBLE TRANSCRIPTIONAL REGULATORY PROTEIN (PROBABLY LRP_ASNC-FAMILY)"/>
    <property type="match status" value="1"/>
</dbReference>
<dbReference type="GO" id="GO:0005829">
    <property type="term" value="C:cytosol"/>
    <property type="evidence" value="ECO:0007669"/>
    <property type="project" value="TreeGrafter"/>
</dbReference>
<dbReference type="Gene3D" id="1.10.10.10">
    <property type="entry name" value="Winged helix-like DNA-binding domain superfamily/Winged helix DNA-binding domain"/>
    <property type="match status" value="1"/>
</dbReference>
<keyword evidence="1" id="KW-0805">Transcription regulation</keyword>
<evidence type="ECO:0000256" key="1">
    <source>
        <dbReference type="ARBA" id="ARBA00023015"/>
    </source>
</evidence>
<dbReference type="PANTHER" id="PTHR30154">
    <property type="entry name" value="LEUCINE-RESPONSIVE REGULATORY PROTEIN"/>
    <property type="match status" value="1"/>
</dbReference>
<comment type="caution">
    <text evidence="5">The sequence shown here is derived from an EMBL/GenBank/DDBJ whole genome shotgun (WGS) entry which is preliminary data.</text>
</comment>
<gene>
    <name evidence="5" type="ORF">LX83_007084</name>
</gene>
<dbReference type="AlphaFoldDB" id="A0AAE3GME1"/>
<name>A0AAE3GME1_9PSEU</name>
<dbReference type="Pfam" id="PF13404">
    <property type="entry name" value="HTH_AsnC-type"/>
    <property type="match status" value="1"/>
</dbReference>
<evidence type="ECO:0000256" key="3">
    <source>
        <dbReference type="ARBA" id="ARBA00023163"/>
    </source>
</evidence>
<accession>A0AAE3GME1</accession>
<dbReference type="EMBL" id="JAMTCK010000026">
    <property type="protein sequence ID" value="MCP2170193.1"/>
    <property type="molecule type" value="Genomic_DNA"/>
</dbReference>
<dbReference type="Proteomes" id="UP001206128">
    <property type="component" value="Unassembled WGS sequence"/>
</dbReference>
<dbReference type="InterPro" id="IPR019887">
    <property type="entry name" value="Tscrpt_reg_AsnC/Lrp_C"/>
</dbReference>
<dbReference type="GO" id="GO:0043200">
    <property type="term" value="P:response to amino acid"/>
    <property type="evidence" value="ECO:0007669"/>
    <property type="project" value="TreeGrafter"/>
</dbReference>
<evidence type="ECO:0000313" key="6">
    <source>
        <dbReference type="Proteomes" id="UP001206128"/>
    </source>
</evidence>
<dbReference type="Gene3D" id="3.30.70.920">
    <property type="match status" value="1"/>
</dbReference>
<keyword evidence="3" id="KW-0804">Transcription</keyword>